<protein>
    <recommendedName>
        <fullName evidence="4">L,D-transpeptidase</fullName>
    </recommendedName>
</protein>
<dbReference type="RefSeq" id="WP_196276214.1">
    <property type="nucleotide sequence ID" value="NZ_JADQDC010000008.1"/>
</dbReference>
<organism evidence="2 3">
    <name type="scientific">Novosphingobium jiangmenense</name>
    <dbReference type="NCBI Taxonomy" id="2791981"/>
    <lineage>
        <taxon>Bacteria</taxon>
        <taxon>Pseudomonadati</taxon>
        <taxon>Pseudomonadota</taxon>
        <taxon>Alphaproteobacteria</taxon>
        <taxon>Sphingomonadales</taxon>
        <taxon>Sphingomonadaceae</taxon>
        <taxon>Novosphingobium</taxon>
    </lineage>
</organism>
<feature type="region of interest" description="Disordered" evidence="1">
    <location>
        <begin position="226"/>
        <end position="248"/>
    </location>
</feature>
<reference evidence="2 3" key="1">
    <citation type="submission" date="2020-11" db="EMBL/GenBank/DDBJ databases">
        <title>The genome sequence of Novosphingobium sp. 1Y9A.</title>
        <authorList>
            <person name="Liu Y."/>
        </authorList>
    </citation>
    <scope>NUCLEOTIDE SEQUENCE [LARGE SCALE GENOMIC DNA]</scope>
    <source>
        <strain evidence="2 3">1Y9A</strain>
    </source>
</reference>
<dbReference type="Proteomes" id="UP000600799">
    <property type="component" value="Unassembled WGS sequence"/>
</dbReference>
<accession>A0ABS0HIC9</accession>
<dbReference type="EMBL" id="JADQDC010000008">
    <property type="protein sequence ID" value="MBF9151903.1"/>
    <property type="molecule type" value="Genomic_DNA"/>
</dbReference>
<sequence>MIKAFAAIAGLALALPSPMTESGHASTVAAAKTKAQKRKRPAKTVQKPVELPGLTIPTQRVTAWVSETGDNNGLPYVVIDKPSATIFAFDGAGKPVGFGPVLIGRALGDDATPGVGNKSLAEIGPAEKTTPAGRFLARFGKAAGNTRVLWVDYATSVAMHTIPPGNPKENRAKRMLSPSIEDNRITFGCINVPKALYNGKIAPMFGKKGGYVYILPDTKPLEDAFPPLHARPFKAEPAASEDTTTTAR</sequence>
<evidence type="ECO:0000256" key="1">
    <source>
        <dbReference type="SAM" id="MobiDB-lite"/>
    </source>
</evidence>
<gene>
    <name evidence="2" type="ORF">I2488_12880</name>
</gene>
<evidence type="ECO:0008006" key="4">
    <source>
        <dbReference type="Google" id="ProtNLM"/>
    </source>
</evidence>
<name>A0ABS0HIC9_9SPHN</name>
<keyword evidence="3" id="KW-1185">Reference proteome</keyword>
<evidence type="ECO:0000313" key="3">
    <source>
        <dbReference type="Proteomes" id="UP000600799"/>
    </source>
</evidence>
<comment type="caution">
    <text evidence="2">The sequence shown here is derived from an EMBL/GenBank/DDBJ whole genome shotgun (WGS) entry which is preliminary data.</text>
</comment>
<proteinExistence type="predicted"/>
<evidence type="ECO:0000313" key="2">
    <source>
        <dbReference type="EMBL" id="MBF9151903.1"/>
    </source>
</evidence>